<dbReference type="HOGENOM" id="CLU_121964_0_0_3"/>
<feature type="region of interest" description="Disordered" evidence="1">
    <location>
        <begin position="38"/>
        <end position="95"/>
    </location>
</feature>
<dbReference type="eggNOG" id="ENOG5030SH3">
    <property type="taxonomic scope" value="Bacteria"/>
</dbReference>
<sequence length="174" mass="16628">MAHPRPPLALAGPLLSLPLLLSACGGTPFGDALSRSFSGAPAAPAAPAPVARTTAPATPAPTAAAPPPAAGKEPPAAGATPPARPAAGATPMAPVAPAVRPAPYRVTIRLPQADPSAPAEVVTKALRAAGVPFEVETIERMPAAGSGAAETPAAPAGAANGSAPATSRPAPAPR</sequence>
<name>K9PC18_CYAGP</name>
<evidence type="ECO:0000313" key="3">
    <source>
        <dbReference type="EMBL" id="AFY30281.1"/>
    </source>
</evidence>
<dbReference type="STRING" id="292564.Cyagr_3202"/>
<evidence type="ECO:0000256" key="1">
    <source>
        <dbReference type="SAM" id="MobiDB-lite"/>
    </source>
</evidence>
<evidence type="ECO:0000256" key="2">
    <source>
        <dbReference type="SAM" id="SignalP"/>
    </source>
</evidence>
<dbReference type="EMBL" id="CP003495">
    <property type="protein sequence ID" value="AFY30281.1"/>
    <property type="molecule type" value="Genomic_DNA"/>
</dbReference>
<dbReference type="PROSITE" id="PS51257">
    <property type="entry name" value="PROKAR_LIPOPROTEIN"/>
    <property type="match status" value="1"/>
</dbReference>
<organism evidence="3 4">
    <name type="scientific">Cyanobium gracile (strain ATCC 27147 / PCC 6307)</name>
    <dbReference type="NCBI Taxonomy" id="292564"/>
    <lineage>
        <taxon>Bacteria</taxon>
        <taxon>Bacillati</taxon>
        <taxon>Cyanobacteriota</taxon>
        <taxon>Cyanophyceae</taxon>
        <taxon>Synechococcales</taxon>
        <taxon>Prochlorococcaceae</taxon>
        <taxon>Cyanobium</taxon>
    </lineage>
</organism>
<dbReference type="PATRIC" id="fig|292564.3.peg.3042"/>
<reference evidence="4" key="1">
    <citation type="journal article" date="2013" name="Proc. Natl. Acad. Sci. U.S.A.">
        <title>Improving the coverage of the cyanobacterial phylum using diversity-driven genome sequencing.</title>
        <authorList>
            <person name="Shih P.M."/>
            <person name="Wu D."/>
            <person name="Latifi A."/>
            <person name="Axen S.D."/>
            <person name="Fewer D.P."/>
            <person name="Talla E."/>
            <person name="Calteau A."/>
            <person name="Cai F."/>
            <person name="Tandeau de Marsac N."/>
            <person name="Rippka R."/>
            <person name="Herdman M."/>
            <person name="Sivonen K."/>
            <person name="Coursin T."/>
            <person name="Laurent T."/>
            <person name="Goodwin L."/>
            <person name="Nolan M."/>
            <person name="Davenport K.W."/>
            <person name="Han C.S."/>
            <person name="Rubin E.M."/>
            <person name="Eisen J.A."/>
            <person name="Woyke T."/>
            <person name="Gugger M."/>
            <person name="Kerfeld C.A."/>
        </authorList>
    </citation>
    <scope>NUCLEOTIDE SEQUENCE [LARGE SCALE GENOMIC DNA]</scope>
    <source>
        <strain evidence="4">ATCC 27147 / PCC 6307</strain>
    </source>
</reference>
<accession>K9PC18</accession>
<feature type="signal peptide" evidence="2">
    <location>
        <begin position="1"/>
        <end position="23"/>
    </location>
</feature>
<dbReference type="Proteomes" id="UP000010388">
    <property type="component" value="Chromosome"/>
</dbReference>
<keyword evidence="2" id="KW-0732">Signal</keyword>
<feature type="compositionally biased region" description="Low complexity" evidence="1">
    <location>
        <begin position="39"/>
        <end position="63"/>
    </location>
</feature>
<feature type="compositionally biased region" description="Low complexity" evidence="1">
    <location>
        <begin position="70"/>
        <end position="95"/>
    </location>
</feature>
<dbReference type="RefSeq" id="WP_015110714.1">
    <property type="nucleotide sequence ID" value="NC_019675.1"/>
</dbReference>
<dbReference type="OrthoDB" id="558395at2"/>
<feature type="region of interest" description="Disordered" evidence="1">
    <location>
        <begin position="142"/>
        <end position="174"/>
    </location>
</feature>
<dbReference type="AlphaFoldDB" id="K9PC18"/>
<evidence type="ECO:0000313" key="4">
    <source>
        <dbReference type="Proteomes" id="UP000010388"/>
    </source>
</evidence>
<evidence type="ECO:0008006" key="5">
    <source>
        <dbReference type="Google" id="ProtNLM"/>
    </source>
</evidence>
<feature type="chain" id="PRO_5003934604" description="Translation initiation factor IF-2" evidence="2">
    <location>
        <begin position="24"/>
        <end position="174"/>
    </location>
</feature>
<proteinExistence type="predicted"/>
<protein>
    <recommendedName>
        <fullName evidence="5">Translation initiation factor IF-2</fullName>
    </recommendedName>
</protein>
<dbReference type="KEGG" id="cgc:Cyagr_3202"/>
<gene>
    <name evidence="3" type="ordered locus">Cyagr_3202</name>
</gene>